<name>A0A4P7AH73_9MOLU</name>
<reference evidence="1 2" key="1">
    <citation type="submission" date="2019-03" db="EMBL/GenBank/DDBJ databases">
        <title>Complete genome sequence of Spiroplasma gladiatoris TG-1 (DSM 22552).</title>
        <authorList>
            <person name="Lin Y.-C."/>
            <person name="Chou L."/>
            <person name="Kuo C.-H."/>
        </authorList>
    </citation>
    <scope>NUCLEOTIDE SEQUENCE [LARGE SCALE GENOMIC DNA]</scope>
    <source>
        <strain evidence="1 2">TG-1</strain>
    </source>
</reference>
<dbReference type="OrthoDB" id="388325at2"/>
<sequence>MKILNKNSNKSINFNFTNNNVFIINNLDTINDLELALNLSFLNKFSSPDYEIKMQENDIMIDKSTTKLIKVPNFMDFSKSICGGSKTILKELLNLCITYDAFSSQSLSTLFGFINTIDLTELKIIENLITNLESKLGLKITIEIQDQIINYICDQTILKLQNNDDNETNTYLNQAKLRIIYIEILKNLLIIDDKNLHFLFVNPFFGLNYTEIKEFFDEIKELKKFTIVSDKFIYEDDLNLENLKIWIDNKFLDLSVIIDNLKFYMNFSNCTLENDFYNELLLNTKNLISSYNSKNLEINYPVFHYLLNL</sequence>
<evidence type="ECO:0000313" key="1">
    <source>
        <dbReference type="EMBL" id="QBQ07794.1"/>
    </source>
</evidence>
<dbReference type="KEGG" id="sgq:SGLAD_v1c05950"/>
<evidence type="ECO:0000313" key="2">
    <source>
        <dbReference type="Proteomes" id="UP000294309"/>
    </source>
</evidence>
<dbReference type="AlphaFoldDB" id="A0A4P7AH73"/>
<organism evidence="1 2">
    <name type="scientific">Spiroplasma gladiatoris</name>
    <dbReference type="NCBI Taxonomy" id="2143"/>
    <lineage>
        <taxon>Bacteria</taxon>
        <taxon>Bacillati</taxon>
        <taxon>Mycoplasmatota</taxon>
        <taxon>Mollicutes</taxon>
        <taxon>Entomoplasmatales</taxon>
        <taxon>Spiroplasmataceae</taxon>
        <taxon>Spiroplasma</taxon>
    </lineage>
</organism>
<keyword evidence="2" id="KW-1185">Reference proteome</keyword>
<dbReference type="EMBL" id="CP038013">
    <property type="protein sequence ID" value="QBQ07794.1"/>
    <property type="molecule type" value="Genomic_DNA"/>
</dbReference>
<gene>
    <name evidence="1" type="ORF">SGLAD_v1c05950</name>
</gene>
<protein>
    <submittedName>
        <fullName evidence="1">Uncharacterized protein</fullName>
    </submittedName>
</protein>
<accession>A0A4P7AH73</accession>
<proteinExistence type="predicted"/>
<dbReference type="RefSeq" id="WP_134297579.1">
    <property type="nucleotide sequence ID" value="NZ_CP038013.1"/>
</dbReference>
<dbReference type="Proteomes" id="UP000294309">
    <property type="component" value="Chromosome"/>
</dbReference>